<feature type="domain" description="HTH crp-type" evidence="4">
    <location>
        <begin position="179"/>
        <end position="254"/>
    </location>
</feature>
<dbReference type="SUPFAM" id="SSF51206">
    <property type="entry name" value="cAMP-binding domain-like"/>
    <property type="match status" value="1"/>
</dbReference>
<dbReference type="SUPFAM" id="SSF46785">
    <property type="entry name" value="Winged helix' DNA-binding domain"/>
    <property type="match status" value="1"/>
</dbReference>
<dbReference type="InterPro" id="IPR036388">
    <property type="entry name" value="WH-like_DNA-bd_sf"/>
</dbReference>
<evidence type="ECO:0000259" key="4">
    <source>
        <dbReference type="PROSITE" id="PS51063"/>
    </source>
</evidence>
<dbReference type="Proteomes" id="UP001320122">
    <property type="component" value="Unassembled WGS sequence"/>
</dbReference>
<dbReference type="PROSITE" id="PS51063">
    <property type="entry name" value="HTH_CRP_2"/>
    <property type="match status" value="1"/>
</dbReference>
<evidence type="ECO:0000256" key="3">
    <source>
        <dbReference type="ARBA" id="ARBA00023163"/>
    </source>
</evidence>
<proteinExistence type="predicted"/>
<dbReference type="Gene3D" id="1.10.10.10">
    <property type="entry name" value="Winged helix-like DNA-binding domain superfamily/Winged helix DNA-binding domain"/>
    <property type="match status" value="1"/>
</dbReference>
<comment type="caution">
    <text evidence="5">The sequence shown here is derived from an EMBL/GenBank/DDBJ whole genome shotgun (WGS) entry which is preliminary data.</text>
</comment>
<dbReference type="InterPro" id="IPR000595">
    <property type="entry name" value="cNMP-bd_dom"/>
</dbReference>
<dbReference type="Gene3D" id="2.60.120.10">
    <property type="entry name" value="Jelly Rolls"/>
    <property type="match status" value="1"/>
</dbReference>
<evidence type="ECO:0000256" key="2">
    <source>
        <dbReference type="ARBA" id="ARBA00023125"/>
    </source>
</evidence>
<name>A0ABS9AAF3_9GAMM</name>
<sequence length="271" mass="30461">MPRPPNQSESSNTEICKHLGLCYTVQEAMSDTTKGTSMYLFHNFKERNDLCDEDKRLFATCTGPVREVRKGSHLAREGEPLECLHLIEKGWACHYKMLPDGSEPITSLLLPGDVSDSGMGLHTRMDFSIKALTLLRFTTIKPESAERLFKRPRILRLFKASGHMSHNVALNWIINVSARSAEGRIANLLCECYARSHAAGLTYKGRYFFPLTQLQISDVLGLSSVHVSRSISKIKRKGLIENCDNRQIRIMNWSGLAALGGFKQENMAFPS</sequence>
<dbReference type="Pfam" id="PF00027">
    <property type="entry name" value="cNMP_binding"/>
    <property type="match status" value="1"/>
</dbReference>
<dbReference type="Pfam" id="PF13545">
    <property type="entry name" value="HTH_Crp_2"/>
    <property type="match status" value="1"/>
</dbReference>
<reference evidence="5 6" key="1">
    <citation type="journal article" date="2021" name="Front. Microbiol.">
        <title>Aerobic Denitrification and Heterotrophic Sulfur Oxidation in the Genus Halomonas Revealed by Six Novel Species Characterizations and Genome-Based Analysis.</title>
        <authorList>
            <person name="Wang L."/>
            <person name="Shao Z."/>
        </authorList>
    </citation>
    <scope>NUCLEOTIDE SEQUENCE [LARGE SCALE GENOMIC DNA]</scope>
    <source>
        <strain evidence="5 6">MCCC 1A11036</strain>
    </source>
</reference>
<dbReference type="RefSeq" id="WP_234272293.1">
    <property type="nucleotide sequence ID" value="NZ_JABFTT010000002.1"/>
</dbReference>
<keyword evidence="3" id="KW-0804">Transcription</keyword>
<dbReference type="InterPro" id="IPR014710">
    <property type="entry name" value="RmlC-like_jellyroll"/>
</dbReference>
<evidence type="ECO:0000313" key="5">
    <source>
        <dbReference type="EMBL" id="MCE8018906.1"/>
    </source>
</evidence>
<keyword evidence="1" id="KW-0805">Transcription regulation</keyword>
<dbReference type="InterPro" id="IPR036390">
    <property type="entry name" value="WH_DNA-bd_sf"/>
</dbReference>
<protein>
    <submittedName>
        <fullName evidence="5">Crp/Fnr family transcriptional regulator</fullName>
    </submittedName>
</protein>
<accession>A0ABS9AAF3</accession>
<keyword evidence="2" id="KW-0238">DNA-binding</keyword>
<dbReference type="EMBL" id="JABFTT010000002">
    <property type="protein sequence ID" value="MCE8018906.1"/>
    <property type="molecule type" value="Genomic_DNA"/>
</dbReference>
<dbReference type="CDD" id="cd00038">
    <property type="entry name" value="CAP_ED"/>
    <property type="match status" value="1"/>
</dbReference>
<evidence type="ECO:0000256" key="1">
    <source>
        <dbReference type="ARBA" id="ARBA00023015"/>
    </source>
</evidence>
<gene>
    <name evidence="5" type="ORF">HOP51_02060</name>
</gene>
<dbReference type="InterPro" id="IPR018490">
    <property type="entry name" value="cNMP-bd_dom_sf"/>
</dbReference>
<organism evidence="5 6">
    <name type="scientific">Billgrantia zhangzhouensis</name>
    <dbReference type="NCBI Taxonomy" id="2733481"/>
    <lineage>
        <taxon>Bacteria</taxon>
        <taxon>Pseudomonadati</taxon>
        <taxon>Pseudomonadota</taxon>
        <taxon>Gammaproteobacteria</taxon>
        <taxon>Oceanospirillales</taxon>
        <taxon>Halomonadaceae</taxon>
        <taxon>Billgrantia</taxon>
    </lineage>
</organism>
<evidence type="ECO:0000313" key="6">
    <source>
        <dbReference type="Proteomes" id="UP001320122"/>
    </source>
</evidence>
<dbReference type="InterPro" id="IPR012318">
    <property type="entry name" value="HTH_CRP"/>
</dbReference>
<keyword evidence="6" id="KW-1185">Reference proteome</keyword>